<dbReference type="InterPro" id="IPR050490">
    <property type="entry name" value="Bact_solute-bd_prot1"/>
</dbReference>
<dbReference type="Pfam" id="PF01547">
    <property type="entry name" value="SBP_bac_1"/>
    <property type="match status" value="1"/>
</dbReference>
<evidence type="ECO:0000256" key="5">
    <source>
        <dbReference type="ARBA" id="ARBA00023288"/>
    </source>
</evidence>
<dbReference type="Proteomes" id="UP000182569">
    <property type="component" value="Chromosome"/>
</dbReference>
<evidence type="ECO:0000256" key="4">
    <source>
        <dbReference type="ARBA" id="ARBA00023139"/>
    </source>
</evidence>
<dbReference type="PANTHER" id="PTHR43649:SF33">
    <property type="entry name" value="POLYGALACTURONAN_RHAMNOGALACTURONAN-BINDING PROTEIN YTCQ"/>
    <property type="match status" value="1"/>
</dbReference>
<dbReference type="KEGG" id="ceu:A7L45_08560"/>
<protein>
    <recommendedName>
        <fullName evidence="9">Extracellular solute-binding protein</fullName>
    </recommendedName>
</protein>
<feature type="chain" id="PRO_5038643890" description="Extracellular solute-binding protein" evidence="6">
    <location>
        <begin position="24"/>
        <end position="536"/>
    </location>
</feature>
<dbReference type="PANTHER" id="PTHR43649">
    <property type="entry name" value="ARABINOSE-BINDING PROTEIN-RELATED"/>
    <property type="match status" value="1"/>
</dbReference>
<organism evidence="7 8">
    <name type="scientific">Clostridium estertheticum subsp. estertheticum</name>
    <dbReference type="NCBI Taxonomy" id="1552"/>
    <lineage>
        <taxon>Bacteria</taxon>
        <taxon>Bacillati</taxon>
        <taxon>Bacillota</taxon>
        <taxon>Clostridia</taxon>
        <taxon>Eubacteriales</taxon>
        <taxon>Clostridiaceae</taxon>
        <taxon>Clostridium</taxon>
    </lineage>
</organism>
<evidence type="ECO:0000256" key="3">
    <source>
        <dbReference type="ARBA" id="ARBA00023136"/>
    </source>
</evidence>
<name>A0A1J0GFG0_9CLOT</name>
<dbReference type="PROSITE" id="PS51257">
    <property type="entry name" value="PROKAR_LIPOPROTEIN"/>
    <property type="match status" value="1"/>
</dbReference>
<keyword evidence="3" id="KW-0472">Membrane</keyword>
<dbReference type="Gene3D" id="3.40.190.10">
    <property type="entry name" value="Periplasmic binding protein-like II"/>
    <property type="match status" value="2"/>
</dbReference>
<evidence type="ECO:0000256" key="1">
    <source>
        <dbReference type="ARBA" id="ARBA00022475"/>
    </source>
</evidence>
<evidence type="ECO:0000256" key="2">
    <source>
        <dbReference type="ARBA" id="ARBA00022729"/>
    </source>
</evidence>
<keyword evidence="4" id="KW-0564">Palmitate</keyword>
<reference evidence="8" key="1">
    <citation type="journal article" date="2016" name="Front. Microbiol.">
        <title>Complete Genome Sequence of Clostridium estertheticum DSM 8809, a Microbe Identified in Spoiled Vacuum Packed Beef.</title>
        <authorList>
            <person name="Yu Z."/>
            <person name="Gunn L."/>
            <person name="Brennan E."/>
            <person name="Reid R."/>
            <person name="Wall P.G."/>
            <person name="Gaora O.P."/>
            <person name="Hurley D."/>
            <person name="Bolton D."/>
            <person name="Fanning S."/>
        </authorList>
    </citation>
    <scope>NUCLEOTIDE SEQUENCE [LARGE SCALE GENOMIC DNA]</scope>
    <source>
        <strain evidence="8">DSM 8809</strain>
    </source>
</reference>
<proteinExistence type="predicted"/>
<dbReference type="AlphaFoldDB" id="A0A1J0GFG0"/>
<dbReference type="RefSeq" id="WP_071612409.1">
    <property type="nucleotide sequence ID" value="NZ_CP015756.1"/>
</dbReference>
<feature type="signal peptide" evidence="6">
    <location>
        <begin position="1"/>
        <end position="23"/>
    </location>
</feature>
<dbReference type="EMBL" id="CP015756">
    <property type="protein sequence ID" value="APC40116.1"/>
    <property type="molecule type" value="Genomic_DNA"/>
</dbReference>
<dbReference type="InterPro" id="IPR006059">
    <property type="entry name" value="SBP"/>
</dbReference>
<evidence type="ECO:0000256" key="6">
    <source>
        <dbReference type="SAM" id="SignalP"/>
    </source>
</evidence>
<dbReference type="STRING" id="1552.A7L45_08560"/>
<evidence type="ECO:0008006" key="9">
    <source>
        <dbReference type="Google" id="ProtNLM"/>
    </source>
</evidence>
<evidence type="ECO:0000313" key="8">
    <source>
        <dbReference type="Proteomes" id="UP000182569"/>
    </source>
</evidence>
<keyword evidence="2 6" id="KW-0732">Signal</keyword>
<sequence>MNKKLLKIVSVAMLTTVIVSSLAGCGSSKESADSTSDSSVAVDAPYKKQVEIKIPIYDRGIQGQAAVDNNHWTKYVNDTFGKKYNVKVTYVTIPRTTDVDKFNMLLASGDAPDIIFSYDYTTASSFYTRGAFQEVTKAELDKYAPNLEKTLGADVLKYGVFDGKQMLIPAKRPLVGGISSVIRQDWLDKLGMKVPTNRDEYYAVLKAFKEKDPGKVGSNNVIPQGLSSMSAAGSGNINYAFRPANVSAEEFAMYSDVVIPSLSWKPTEDTLKWDNKLFNEGLISPEFVLDKDGTKLQADISNGKVGVFLMPLKTPPVLQTLVKNVPTAKFTVLPASALLPAGQAPQGFAYAPYGMLSGINKKCEHPDAVLKYMDWMSKSENLFVLQNGVAGKNYNLKGGLPVEVANYAGEDKLNFSSNKDMWALVTEQKEFGSLDKNLKMDAIAKGAPGFEKLYIDGYKETLIGAKSNFMFNKPVTSLTKNSKTLGSKWEEASAKIVMGKVSEFDALYAKYSKDYLTSGYQEIINERKSIYEGMKK</sequence>
<dbReference type="SUPFAM" id="SSF53850">
    <property type="entry name" value="Periplasmic binding protein-like II"/>
    <property type="match status" value="1"/>
</dbReference>
<gene>
    <name evidence="7" type="ORF">A7L45_08560</name>
</gene>
<keyword evidence="1" id="KW-1003">Cell membrane</keyword>
<keyword evidence="8" id="KW-1185">Reference proteome</keyword>
<evidence type="ECO:0000313" key="7">
    <source>
        <dbReference type="EMBL" id="APC40116.1"/>
    </source>
</evidence>
<dbReference type="OrthoDB" id="2650856at2"/>
<accession>A0A1J0GFG0</accession>
<keyword evidence="5" id="KW-0449">Lipoprotein</keyword>